<keyword evidence="7" id="KW-0813">Transport</keyword>
<feature type="binding site" description="type 1 copper site" evidence="14">
    <location>
        <position position="189"/>
    </location>
    <ligand>
        <name>Cu cation</name>
        <dbReference type="ChEBI" id="CHEBI:23378"/>
        <label>1</label>
    </ligand>
</feature>
<feature type="binding site" description="type 1 copper site" evidence="14">
    <location>
        <position position="178"/>
    </location>
    <ligand>
        <name>Cu cation</name>
        <dbReference type="ChEBI" id="CHEBI:23378"/>
        <label>1</label>
    </ligand>
</feature>
<gene>
    <name evidence="18" type="ORF">FRD01_23370</name>
</gene>
<keyword evidence="19" id="KW-1185">Reference proteome</keyword>
<evidence type="ECO:0000313" key="18">
    <source>
        <dbReference type="EMBL" id="QED30393.1"/>
    </source>
</evidence>
<keyword evidence="10" id="KW-0249">Electron transport</keyword>
<dbReference type="PANTHER" id="PTHR36507:SF1">
    <property type="entry name" value="BLL1555 PROTEIN"/>
    <property type="match status" value="1"/>
</dbReference>
<accession>A0A5B8Y1W1</accession>
<dbReference type="InterPro" id="IPR017756">
    <property type="entry name" value="TM_Gly-Cys-Arg_CS"/>
</dbReference>
<keyword evidence="11" id="KW-0560">Oxidoreductase</keyword>
<dbReference type="GO" id="GO:0050421">
    <property type="term" value="F:nitrite reductase (NO-forming) activity"/>
    <property type="evidence" value="ECO:0007669"/>
    <property type="project" value="UniProtKB-EC"/>
</dbReference>
<evidence type="ECO:0000256" key="7">
    <source>
        <dbReference type="ARBA" id="ARBA00022448"/>
    </source>
</evidence>
<organism evidence="18 19">
    <name type="scientific">Microvenator marinus</name>
    <dbReference type="NCBI Taxonomy" id="2600177"/>
    <lineage>
        <taxon>Bacteria</taxon>
        <taxon>Deltaproteobacteria</taxon>
        <taxon>Bradymonadales</taxon>
        <taxon>Microvenatoraceae</taxon>
        <taxon>Microvenator</taxon>
    </lineage>
</organism>
<dbReference type="PANTHER" id="PTHR36507">
    <property type="entry name" value="BLL1555 PROTEIN"/>
    <property type="match status" value="1"/>
</dbReference>
<dbReference type="InterPro" id="IPR028871">
    <property type="entry name" value="BlueCu_1_BS"/>
</dbReference>
<keyword evidence="15" id="KW-1133">Transmembrane helix</keyword>
<feature type="binding site" description="type 1 copper site" evidence="14">
    <location>
        <position position="139"/>
    </location>
    <ligand>
        <name>Cu cation</name>
        <dbReference type="ChEBI" id="CHEBI:23378"/>
        <label>1</label>
    </ligand>
</feature>
<evidence type="ECO:0000256" key="4">
    <source>
        <dbReference type="ARBA" id="ARBA00011233"/>
    </source>
</evidence>
<dbReference type="InterPro" id="IPR011707">
    <property type="entry name" value="Cu-oxidase-like_N"/>
</dbReference>
<feature type="domain" description="Plastocyanin-like" evidence="17">
    <location>
        <begin position="103"/>
        <end position="204"/>
    </location>
</feature>
<proteinExistence type="inferred from homology"/>
<dbReference type="OrthoDB" id="5290932at2"/>
<comment type="similarity">
    <text evidence="3">Belongs to the multicopper oxidase family.</text>
</comment>
<dbReference type="AlphaFoldDB" id="A0A5B8Y1W1"/>
<evidence type="ECO:0000256" key="3">
    <source>
        <dbReference type="ARBA" id="ARBA00010609"/>
    </source>
</evidence>
<reference evidence="18 19" key="1">
    <citation type="submission" date="2019-08" db="EMBL/GenBank/DDBJ databases">
        <authorList>
            <person name="Liang Q."/>
        </authorList>
    </citation>
    <scope>NUCLEOTIDE SEQUENCE [LARGE SCALE GENOMIC DNA]</scope>
    <source>
        <strain evidence="18 19">V1718</strain>
    </source>
</reference>
<keyword evidence="12 14" id="KW-0186">Copper</keyword>
<sequence length="532" mass="58011">MENQKGLPIGNEVKGNVVLAQADIKAPKAAPTQVASVTPDAKKRVAKKGELNPIFEGADFIDIIERDENLSIRTTSFVPQNTKPDKTFTIELNEGKTYIGQGVVYDGFLMDGGVPGQTIVVQEGDIVEMKIKNTGSVPHGASIHAAYTQTSKYVGKVQPGETKSVVFRATVPGVYMYHCAPGGHAIPMHVLFGQYGMMVVEPKETKYKLEEELGRKPDINLYLLQHEFYASGADAINGDLLYTAFNGKVFRYVEEPIVGRPGDYVRIHYLNIGPNRTSTFHIVGILWDYAYWQGHPDKFQYGGQSITSGPTDSWVVEFRLPPDEGSYLMLDHAVGATSRGSIGVIVADGKAEPGPKTYLAEAPAYTEAEKAEQIEKATRTISPFGIGNAEADRPVYYGPEQKEVFVKIIGNSFHPKVIEIEPGTKVTWINEDVFTFMAGEYSGIHNAIGINGPERFATPLLAHAETASHTFTTAGENEYMCAPHPYMKGKIIVRQPKVVEEPKGGCSTTGSPAGAAGLVLIALGLLFVRRRN</sequence>
<feature type="domain" description="Blue (type 1) copper" evidence="16">
    <location>
        <begin position="412"/>
        <end position="493"/>
    </location>
</feature>
<dbReference type="SUPFAM" id="SSF49503">
    <property type="entry name" value="Cupredoxins"/>
    <property type="match status" value="3"/>
</dbReference>
<dbReference type="InterPro" id="IPR008972">
    <property type="entry name" value="Cupredoxin"/>
</dbReference>
<evidence type="ECO:0000256" key="9">
    <source>
        <dbReference type="ARBA" id="ARBA00022737"/>
    </source>
</evidence>
<name>A0A5B8Y1W1_9DELT</name>
<dbReference type="InterPro" id="IPR024038">
    <property type="entry name" value="MYXO-CTERM"/>
</dbReference>
<evidence type="ECO:0000256" key="11">
    <source>
        <dbReference type="ARBA" id="ARBA00023002"/>
    </source>
</evidence>
<comment type="cofactor">
    <cofactor evidence="1 14">
        <name>Cu(+)</name>
        <dbReference type="ChEBI" id="CHEBI:49552"/>
    </cofactor>
</comment>
<keyword evidence="15" id="KW-0812">Transmembrane</keyword>
<comment type="subunit">
    <text evidence="4">Homotrimer.</text>
</comment>
<dbReference type="InterPro" id="IPR001287">
    <property type="entry name" value="NO2-reductase_Cu"/>
</dbReference>
<dbReference type="Pfam" id="PF00127">
    <property type="entry name" value="Copper-bind"/>
    <property type="match status" value="1"/>
</dbReference>
<evidence type="ECO:0000256" key="12">
    <source>
        <dbReference type="ARBA" id="ARBA00023008"/>
    </source>
</evidence>
<dbReference type="InterPro" id="IPR000923">
    <property type="entry name" value="BlueCu_1"/>
</dbReference>
<dbReference type="KEGG" id="bbae:FRD01_23370"/>
<dbReference type="Proteomes" id="UP000321595">
    <property type="component" value="Chromosome"/>
</dbReference>
<evidence type="ECO:0000256" key="13">
    <source>
        <dbReference type="ARBA" id="ARBA00049340"/>
    </source>
</evidence>
<evidence type="ECO:0000256" key="14">
    <source>
        <dbReference type="PIRSR" id="PIRSR601287-1"/>
    </source>
</evidence>
<feature type="transmembrane region" description="Helical" evidence="15">
    <location>
        <begin position="510"/>
        <end position="528"/>
    </location>
</feature>
<dbReference type="PRINTS" id="PR00695">
    <property type="entry name" value="CUNO2RDTASE"/>
</dbReference>
<evidence type="ECO:0000256" key="15">
    <source>
        <dbReference type="SAM" id="Phobius"/>
    </source>
</evidence>
<feature type="binding site" description="type 1 copper site" evidence="14">
    <location>
        <position position="144"/>
    </location>
    <ligand>
        <name>Cu cation</name>
        <dbReference type="ChEBI" id="CHEBI:23378"/>
        <label>1</label>
    </ligand>
</feature>
<dbReference type="InterPro" id="IPR052721">
    <property type="entry name" value="ET_Amicyanin"/>
</dbReference>
<dbReference type="Pfam" id="PF07732">
    <property type="entry name" value="Cu-oxidase_3"/>
    <property type="match status" value="1"/>
</dbReference>
<dbReference type="Gene3D" id="2.60.40.420">
    <property type="entry name" value="Cupredoxins - blue copper proteins"/>
    <property type="match status" value="3"/>
</dbReference>
<evidence type="ECO:0000256" key="10">
    <source>
        <dbReference type="ARBA" id="ARBA00022982"/>
    </source>
</evidence>
<dbReference type="GO" id="GO:0009055">
    <property type="term" value="F:electron transfer activity"/>
    <property type="evidence" value="ECO:0007669"/>
    <property type="project" value="InterPro"/>
</dbReference>
<keyword evidence="8 14" id="KW-0479">Metal-binding</keyword>
<dbReference type="NCBIfam" id="TIGR03382">
    <property type="entry name" value="GC_trans_RRR"/>
    <property type="match status" value="1"/>
</dbReference>
<evidence type="ECO:0000259" key="17">
    <source>
        <dbReference type="Pfam" id="PF07732"/>
    </source>
</evidence>
<feature type="binding site" description="type 1 copper site" evidence="14">
    <location>
        <position position="179"/>
    </location>
    <ligand>
        <name>Cu cation</name>
        <dbReference type="ChEBI" id="CHEBI:23378"/>
        <label>1</label>
    </ligand>
</feature>
<dbReference type="PROSITE" id="PS00196">
    <property type="entry name" value="COPPER_BLUE"/>
    <property type="match status" value="1"/>
</dbReference>
<evidence type="ECO:0000256" key="6">
    <source>
        <dbReference type="ARBA" id="ARBA00017290"/>
    </source>
</evidence>
<comment type="cofactor">
    <cofactor evidence="2 14">
        <name>Cu(2+)</name>
        <dbReference type="ChEBI" id="CHEBI:29036"/>
    </cofactor>
</comment>
<dbReference type="EMBL" id="CP042467">
    <property type="protein sequence ID" value="QED30393.1"/>
    <property type="molecule type" value="Genomic_DNA"/>
</dbReference>
<dbReference type="EC" id="1.7.2.1" evidence="5"/>
<dbReference type="GO" id="GO:0005507">
    <property type="term" value="F:copper ion binding"/>
    <property type="evidence" value="ECO:0007669"/>
    <property type="project" value="InterPro"/>
</dbReference>
<evidence type="ECO:0000256" key="8">
    <source>
        <dbReference type="ARBA" id="ARBA00022723"/>
    </source>
</evidence>
<feature type="binding site" description="type 1 copper site" evidence="14">
    <location>
        <position position="332"/>
    </location>
    <ligand>
        <name>Cu cation</name>
        <dbReference type="ChEBI" id="CHEBI:23378"/>
        <label>1</label>
    </ligand>
</feature>
<keyword evidence="15" id="KW-0472">Membrane</keyword>
<dbReference type="NCBIfam" id="TIGR03901">
    <property type="entry name" value="MYXO-CTERM"/>
    <property type="match status" value="1"/>
</dbReference>
<evidence type="ECO:0000256" key="5">
    <source>
        <dbReference type="ARBA" id="ARBA00011882"/>
    </source>
</evidence>
<comment type="catalytic activity">
    <reaction evidence="13">
        <text>nitric oxide + Fe(III)-[cytochrome c] + H2O = Fe(II)-[cytochrome c] + nitrite + 2 H(+)</text>
        <dbReference type="Rhea" id="RHEA:15233"/>
        <dbReference type="Rhea" id="RHEA-COMP:10350"/>
        <dbReference type="Rhea" id="RHEA-COMP:14399"/>
        <dbReference type="ChEBI" id="CHEBI:15377"/>
        <dbReference type="ChEBI" id="CHEBI:15378"/>
        <dbReference type="ChEBI" id="CHEBI:16301"/>
        <dbReference type="ChEBI" id="CHEBI:16480"/>
        <dbReference type="ChEBI" id="CHEBI:29033"/>
        <dbReference type="ChEBI" id="CHEBI:29034"/>
        <dbReference type="EC" id="1.7.2.1"/>
    </reaction>
</comment>
<evidence type="ECO:0000313" key="19">
    <source>
        <dbReference type="Proteomes" id="UP000321595"/>
    </source>
</evidence>
<evidence type="ECO:0000259" key="16">
    <source>
        <dbReference type="Pfam" id="PF00127"/>
    </source>
</evidence>
<keyword evidence="9" id="KW-0677">Repeat</keyword>
<protein>
    <recommendedName>
        <fullName evidence="6">Copper-containing nitrite reductase</fullName>
        <ecNumber evidence="5">1.7.2.1</ecNumber>
    </recommendedName>
</protein>
<evidence type="ECO:0000256" key="2">
    <source>
        <dbReference type="ARBA" id="ARBA00001973"/>
    </source>
</evidence>
<evidence type="ECO:0000256" key="1">
    <source>
        <dbReference type="ARBA" id="ARBA00001960"/>
    </source>
</evidence>